<organism evidence="1 2">
    <name type="scientific">Cichorium intybus</name>
    <name type="common">Chicory</name>
    <dbReference type="NCBI Taxonomy" id="13427"/>
    <lineage>
        <taxon>Eukaryota</taxon>
        <taxon>Viridiplantae</taxon>
        <taxon>Streptophyta</taxon>
        <taxon>Embryophyta</taxon>
        <taxon>Tracheophyta</taxon>
        <taxon>Spermatophyta</taxon>
        <taxon>Magnoliopsida</taxon>
        <taxon>eudicotyledons</taxon>
        <taxon>Gunneridae</taxon>
        <taxon>Pentapetalae</taxon>
        <taxon>asterids</taxon>
        <taxon>campanulids</taxon>
        <taxon>Asterales</taxon>
        <taxon>Asteraceae</taxon>
        <taxon>Cichorioideae</taxon>
        <taxon>Cichorieae</taxon>
        <taxon>Cichoriinae</taxon>
        <taxon>Cichorium</taxon>
    </lineage>
</organism>
<comment type="caution">
    <text evidence="1">The sequence shown here is derived from an EMBL/GenBank/DDBJ whole genome shotgun (WGS) entry which is preliminary data.</text>
</comment>
<reference evidence="1 2" key="2">
    <citation type="journal article" date="2022" name="Mol. Ecol. Resour.">
        <title>The genomes of chicory, endive, great burdock and yacon provide insights into Asteraceae paleo-polyploidization history and plant inulin production.</title>
        <authorList>
            <person name="Fan W."/>
            <person name="Wang S."/>
            <person name="Wang H."/>
            <person name="Wang A."/>
            <person name="Jiang F."/>
            <person name="Liu H."/>
            <person name="Zhao H."/>
            <person name="Xu D."/>
            <person name="Zhang Y."/>
        </authorList>
    </citation>
    <scope>NUCLEOTIDE SEQUENCE [LARGE SCALE GENOMIC DNA]</scope>
    <source>
        <strain evidence="2">cv. Punajuju</strain>
        <tissue evidence="1">Leaves</tissue>
    </source>
</reference>
<keyword evidence="2" id="KW-1185">Reference proteome</keyword>
<protein>
    <submittedName>
        <fullName evidence="1">Uncharacterized protein</fullName>
    </submittedName>
</protein>
<evidence type="ECO:0000313" key="2">
    <source>
        <dbReference type="Proteomes" id="UP001055811"/>
    </source>
</evidence>
<dbReference type="Proteomes" id="UP001055811">
    <property type="component" value="Linkage Group LG04"/>
</dbReference>
<reference evidence="2" key="1">
    <citation type="journal article" date="2022" name="Mol. Ecol. Resour.">
        <title>The genomes of chicory, endive, great burdock and yacon provide insights into Asteraceae palaeo-polyploidization history and plant inulin production.</title>
        <authorList>
            <person name="Fan W."/>
            <person name="Wang S."/>
            <person name="Wang H."/>
            <person name="Wang A."/>
            <person name="Jiang F."/>
            <person name="Liu H."/>
            <person name="Zhao H."/>
            <person name="Xu D."/>
            <person name="Zhang Y."/>
        </authorList>
    </citation>
    <scope>NUCLEOTIDE SEQUENCE [LARGE SCALE GENOMIC DNA]</scope>
    <source>
        <strain evidence="2">cv. Punajuju</strain>
    </source>
</reference>
<name>A0ACB9DV18_CICIN</name>
<gene>
    <name evidence="1" type="ORF">L2E82_20939</name>
</gene>
<sequence length="146" mass="16660">MVESRFSGREKSSSLKSESNVGLDWSIDLSDEYGIAEDEDGGRHHRSRRTMRCGWEKESSRMVLYIRAGGEVLAAGGGSDSRRKGQRRRFLDLRVCWRRSIWLSLEGCIFCIFEAYSTPLLPLEILSDKPRENTLDLLSLLTTKTI</sequence>
<dbReference type="EMBL" id="CM042012">
    <property type="protein sequence ID" value="KAI3750305.1"/>
    <property type="molecule type" value="Genomic_DNA"/>
</dbReference>
<evidence type="ECO:0000313" key="1">
    <source>
        <dbReference type="EMBL" id="KAI3750305.1"/>
    </source>
</evidence>
<accession>A0ACB9DV18</accession>
<proteinExistence type="predicted"/>